<reference evidence="4" key="1">
    <citation type="journal article" date="2017" name="Science">
        <title>Giant viruses with an expanded complement of translation system components.</title>
        <authorList>
            <person name="Schulz F."/>
            <person name="Yutin N."/>
            <person name="Ivanova N.N."/>
            <person name="Ortega D.R."/>
            <person name="Lee T.K."/>
            <person name="Vierheilig J."/>
            <person name="Daims H."/>
            <person name="Horn M."/>
            <person name="Wagner M."/>
            <person name="Jensen G.J."/>
            <person name="Kyrpides N.C."/>
            <person name="Koonin E.V."/>
            <person name="Woyke T."/>
        </authorList>
    </citation>
    <scope>NUCLEOTIDE SEQUENCE</scope>
    <source>
        <strain evidence="4">KNV1</strain>
    </source>
</reference>
<dbReference type="InterPro" id="IPR016112">
    <property type="entry name" value="VP_dsDNA_II"/>
</dbReference>
<comment type="subcellular location">
    <subcellularLocation>
        <location evidence="1">Virion</location>
    </subcellularLocation>
</comment>
<dbReference type="EMBL" id="KY684108">
    <property type="protein sequence ID" value="ARF11171.1"/>
    <property type="molecule type" value="Genomic_DNA"/>
</dbReference>
<evidence type="ECO:0000313" key="4">
    <source>
        <dbReference type="EMBL" id="ARF11171.1"/>
    </source>
</evidence>
<protein>
    <submittedName>
        <fullName evidence="4">NCLDV major capsid protein</fullName>
    </submittedName>
</protein>
<organism evidence="4">
    <name type="scientific">Klosneuvirus KNV1</name>
    <dbReference type="NCBI Taxonomy" id="1977640"/>
    <lineage>
        <taxon>Viruses</taxon>
        <taxon>Varidnaviria</taxon>
        <taxon>Bamfordvirae</taxon>
        <taxon>Nucleocytoviricota</taxon>
        <taxon>Megaviricetes</taxon>
        <taxon>Imitervirales</taxon>
        <taxon>Mimiviridae</taxon>
        <taxon>Klosneuvirinae</taxon>
        <taxon>Klosneuvirus</taxon>
    </lineage>
</organism>
<dbReference type="SUPFAM" id="SSF49749">
    <property type="entry name" value="Group II dsDNA viruses VP"/>
    <property type="match status" value="1"/>
</dbReference>
<evidence type="ECO:0000256" key="1">
    <source>
        <dbReference type="ARBA" id="ARBA00004328"/>
    </source>
</evidence>
<dbReference type="GO" id="GO:0019028">
    <property type="term" value="C:viral capsid"/>
    <property type="evidence" value="ECO:0007669"/>
    <property type="project" value="UniProtKB-KW"/>
</dbReference>
<proteinExistence type="predicted"/>
<name>A0A1V0SHM3_9VIRU</name>
<dbReference type="Gene3D" id="2.70.9.10">
    <property type="entry name" value="Adenovirus Type 2 Hexon, domain 4"/>
    <property type="match status" value="1"/>
</dbReference>
<sequence>MSKDIVITNLDIIEPYYDFVSCISFVNDEQEIKEENVKIWKPLEFWFNRDTRLALPACFIPFNETKIIISLTAVEELFNSREP</sequence>
<evidence type="ECO:0000256" key="3">
    <source>
        <dbReference type="ARBA" id="ARBA00022844"/>
    </source>
</evidence>
<keyword evidence="2" id="KW-0167">Capsid protein</keyword>
<gene>
    <name evidence="4" type="ORF">Klosneuvirus_1_28</name>
</gene>
<evidence type="ECO:0000256" key="2">
    <source>
        <dbReference type="ARBA" id="ARBA00022561"/>
    </source>
</evidence>
<keyword evidence="3" id="KW-0946">Virion</keyword>
<accession>A0A1V0SHM3</accession>